<dbReference type="InterPro" id="IPR018540">
    <property type="entry name" value="Spo0E-like"/>
</dbReference>
<dbReference type="RefSeq" id="WP_258434393.1">
    <property type="nucleotide sequence ID" value="NZ_JANSGW010000030.1"/>
</dbReference>
<dbReference type="GO" id="GO:0046983">
    <property type="term" value="F:protein dimerization activity"/>
    <property type="evidence" value="ECO:0007669"/>
    <property type="project" value="InterPro"/>
</dbReference>
<comment type="caution">
    <text evidence="2">The sequence shown here is derived from an EMBL/GenBank/DDBJ whole genome shotgun (WGS) entry which is preliminary data.</text>
</comment>
<keyword evidence="1" id="KW-0175">Coiled coil</keyword>
<dbReference type="AlphaFoldDB" id="A0AAP3DK48"/>
<dbReference type="SUPFAM" id="SSF140500">
    <property type="entry name" value="BAS1536-like"/>
    <property type="match status" value="1"/>
</dbReference>
<dbReference type="Pfam" id="PF09388">
    <property type="entry name" value="SpoOE-like"/>
    <property type="match status" value="1"/>
</dbReference>
<protein>
    <submittedName>
        <fullName evidence="2">Aspartyl-phosphate phosphatase Spo0E family protein</fullName>
    </submittedName>
</protein>
<dbReference type="EMBL" id="JAPTNE010000030">
    <property type="protein sequence ID" value="MCZ0809127.1"/>
    <property type="molecule type" value="Genomic_DNA"/>
</dbReference>
<evidence type="ECO:0000313" key="2">
    <source>
        <dbReference type="EMBL" id="MCZ0809127.1"/>
    </source>
</evidence>
<dbReference type="InterPro" id="IPR036638">
    <property type="entry name" value="HLH_DNA-bd_sf"/>
</dbReference>
<evidence type="ECO:0000313" key="3">
    <source>
        <dbReference type="Proteomes" id="UP001077662"/>
    </source>
</evidence>
<dbReference type="GO" id="GO:0043937">
    <property type="term" value="P:regulation of sporulation"/>
    <property type="evidence" value="ECO:0007669"/>
    <property type="project" value="InterPro"/>
</dbReference>
<dbReference type="Proteomes" id="UP001077662">
    <property type="component" value="Unassembled WGS sequence"/>
</dbReference>
<dbReference type="Gene3D" id="4.10.280.10">
    <property type="entry name" value="Helix-loop-helix DNA-binding domain"/>
    <property type="match status" value="1"/>
</dbReference>
<feature type="coiled-coil region" evidence="1">
    <location>
        <begin position="5"/>
        <end position="65"/>
    </location>
</feature>
<accession>A0AAP3DK48</accession>
<sequence>MKTENSQLEHDLQKLIELLRKELEMLYYKEGLFLNPSVLQMSQQLDEYIVEIQKLRLKITEVEVR</sequence>
<dbReference type="InterPro" id="IPR037208">
    <property type="entry name" value="Spo0E-like_sf"/>
</dbReference>
<name>A0AAP3DK48_BRELA</name>
<proteinExistence type="predicted"/>
<reference evidence="2" key="1">
    <citation type="submission" date="2022-09" db="EMBL/GenBank/DDBJ databases">
        <title>Genome analysis and characterization of larvicidal activity of Brevibacillus strains.</title>
        <authorList>
            <person name="Patrusheva E.V."/>
            <person name="Izotova A.O."/>
            <person name="Toshchakov S.V."/>
            <person name="Sineoky S.P."/>
        </authorList>
    </citation>
    <scope>NUCLEOTIDE SEQUENCE</scope>
    <source>
        <strain evidence="2">VKPM_B-13247</strain>
    </source>
</reference>
<organism evidence="2 3">
    <name type="scientific">Brevibacillus laterosporus</name>
    <name type="common">Bacillus laterosporus</name>
    <dbReference type="NCBI Taxonomy" id="1465"/>
    <lineage>
        <taxon>Bacteria</taxon>
        <taxon>Bacillati</taxon>
        <taxon>Bacillota</taxon>
        <taxon>Bacilli</taxon>
        <taxon>Bacillales</taxon>
        <taxon>Paenibacillaceae</taxon>
        <taxon>Brevibacillus</taxon>
    </lineage>
</organism>
<gene>
    <name evidence="2" type="ORF">O0554_19825</name>
</gene>
<evidence type="ECO:0000256" key="1">
    <source>
        <dbReference type="SAM" id="Coils"/>
    </source>
</evidence>